<dbReference type="GO" id="GO:0031505">
    <property type="term" value="P:fungal-type cell wall organization"/>
    <property type="evidence" value="ECO:0007669"/>
    <property type="project" value="TreeGrafter"/>
</dbReference>
<dbReference type="Gene3D" id="2.60.120.200">
    <property type="match status" value="2"/>
</dbReference>
<evidence type="ECO:0000256" key="3">
    <source>
        <dbReference type="ARBA" id="ARBA00022692"/>
    </source>
</evidence>
<feature type="region of interest" description="Disordered" evidence="9">
    <location>
        <begin position="234"/>
        <end position="253"/>
    </location>
</feature>
<dbReference type="CDD" id="cd02180">
    <property type="entry name" value="GH16_fungal_KRE6_glucanase"/>
    <property type="match status" value="1"/>
</dbReference>
<keyword evidence="8" id="KW-0961">Cell wall biogenesis/degradation</keyword>
<dbReference type="FunFam" id="2.60.120.200:FF:000259">
    <property type="entry name" value="Chromosome 9, whole genome shotgun sequence"/>
    <property type="match status" value="1"/>
</dbReference>
<feature type="transmembrane region" description="Helical" evidence="10">
    <location>
        <begin position="28"/>
        <end position="47"/>
    </location>
</feature>
<dbReference type="GO" id="GO:0005789">
    <property type="term" value="C:endoplasmic reticulum membrane"/>
    <property type="evidence" value="ECO:0007669"/>
    <property type="project" value="TreeGrafter"/>
</dbReference>
<evidence type="ECO:0000256" key="7">
    <source>
        <dbReference type="ARBA" id="ARBA00023180"/>
    </source>
</evidence>
<comment type="subcellular location">
    <subcellularLocation>
        <location evidence="1">Membrane</location>
        <topology evidence="1">Single-pass type II membrane protein</topology>
    </subcellularLocation>
</comment>
<protein>
    <submittedName>
        <fullName evidence="12">Glycoside hydrolase family 16 protein</fullName>
    </submittedName>
</protein>
<dbReference type="InterPro" id="IPR000757">
    <property type="entry name" value="Beta-glucanase-like"/>
</dbReference>
<dbReference type="Pfam" id="PF03935">
    <property type="entry name" value="SKN1_KRE6_Sbg1"/>
    <property type="match status" value="1"/>
</dbReference>
<organism evidence="12 13">
    <name type="scientific">Cylindrobasidium torrendii FP15055 ss-10</name>
    <dbReference type="NCBI Taxonomy" id="1314674"/>
    <lineage>
        <taxon>Eukaryota</taxon>
        <taxon>Fungi</taxon>
        <taxon>Dikarya</taxon>
        <taxon>Basidiomycota</taxon>
        <taxon>Agaricomycotina</taxon>
        <taxon>Agaricomycetes</taxon>
        <taxon>Agaricomycetidae</taxon>
        <taxon>Agaricales</taxon>
        <taxon>Marasmiineae</taxon>
        <taxon>Physalacriaceae</taxon>
        <taxon>Cylindrobasidium</taxon>
    </lineage>
</organism>
<keyword evidence="5 10" id="KW-1133">Transmembrane helix</keyword>
<proteinExistence type="inferred from homology"/>
<reference evidence="12 13" key="1">
    <citation type="journal article" date="2015" name="Fungal Genet. Biol.">
        <title>Evolution of novel wood decay mechanisms in Agaricales revealed by the genome sequences of Fistulina hepatica and Cylindrobasidium torrendii.</title>
        <authorList>
            <person name="Floudas D."/>
            <person name="Held B.W."/>
            <person name="Riley R."/>
            <person name="Nagy L.G."/>
            <person name="Koehler G."/>
            <person name="Ransdell A.S."/>
            <person name="Younus H."/>
            <person name="Chow J."/>
            <person name="Chiniquy J."/>
            <person name="Lipzen A."/>
            <person name="Tritt A."/>
            <person name="Sun H."/>
            <person name="Haridas S."/>
            <person name="LaButti K."/>
            <person name="Ohm R.A."/>
            <person name="Kues U."/>
            <person name="Blanchette R.A."/>
            <person name="Grigoriev I.V."/>
            <person name="Minto R.E."/>
            <person name="Hibbett D.S."/>
        </authorList>
    </citation>
    <scope>NUCLEOTIDE SEQUENCE [LARGE SCALE GENOMIC DNA]</scope>
    <source>
        <strain evidence="12 13">FP15055 ss-10</strain>
    </source>
</reference>
<evidence type="ECO:0000256" key="1">
    <source>
        <dbReference type="ARBA" id="ARBA00004606"/>
    </source>
</evidence>
<dbReference type="GO" id="GO:0006078">
    <property type="term" value="P:(1-&gt;6)-beta-D-glucan biosynthetic process"/>
    <property type="evidence" value="ECO:0007669"/>
    <property type="project" value="TreeGrafter"/>
</dbReference>
<dbReference type="OrthoDB" id="412647at2759"/>
<feature type="domain" description="GH16" evidence="11">
    <location>
        <begin position="92"/>
        <end position="462"/>
    </location>
</feature>
<keyword evidence="13" id="KW-1185">Reference proteome</keyword>
<evidence type="ECO:0000313" key="12">
    <source>
        <dbReference type="EMBL" id="KIY69552.1"/>
    </source>
</evidence>
<dbReference type="InterPro" id="IPR013320">
    <property type="entry name" value="ConA-like_dom_sf"/>
</dbReference>
<dbReference type="Proteomes" id="UP000054007">
    <property type="component" value="Unassembled WGS sequence"/>
</dbReference>
<dbReference type="PANTHER" id="PTHR31361:SF1">
    <property type="entry name" value="BETA-GLUCAN SYNTHESIS-ASSOCIATED PROTEIN KRE6-RELATED"/>
    <property type="match status" value="1"/>
</dbReference>
<name>A0A0D7BGD8_9AGAR</name>
<dbReference type="GO" id="GO:0005886">
    <property type="term" value="C:plasma membrane"/>
    <property type="evidence" value="ECO:0007669"/>
    <property type="project" value="TreeGrafter"/>
</dbReference>
<evidence type="ECO:0000313" key="13">
    <source>
        <dbReference type="Proteomes" id="UP000054007"/>
    </source>
</evidence>
<keyword evidence="7" id="KW-0325">Glycoprotein</keyword>
<dbReference type="PANTHER" id="PTHR31361">
    <property type="entry name" value="BETA-GLUCAN SYNTHESIS-ASSOCIATED PROTEIN KRE6-RELATED"/>
    <property type="match status" value="1"/>
</dbReference>
<dbReference type="STRING" id="1314674.A0A0D7BGD8"/>
<evidence type="ECO:0000256" key="4">
    <source>
        <dbReference type="ARBA" id="ARBA00022968"/>
    </source>
</evidence>
<dbReference type="AlphaFoldDB" id="A0A0D7BGD8"/>
<keyword evidence="4" id="KW-0735">Signal-anchor</keyword>
<keyword evidence="3 10" id="KW-0812">Transmembrane</keyword>
<dbReference type="PROSITE" id="PS51762">
    <property type="entry name" value="GH16_2"/>
    <property type="match status" value="1"/>
</dbReference>
<sequence>MHAPAKEEDAHKREFVGHVATARGLKNLGFLFLLCLGILALFVGYPITTYVTRQQLSRQGGFNLGGLNASGQVPDIPGNWGLIDDDTPKDAYTMKSKYDPSKTMRLVFSDEFNTDGRTFYPGEDPYWEAVDLHYWGTNNLEWYDPAAVTTKDGYLVITLSRKENHNLDYTGGTNKFCYTGGYLESSVILPGSSNILGLWPALWTMGNLGRAGYGASLDGMWPYAYDECDVGTAPNQTNSQGEPHLATVDGDTGKGGSLSYLPGQRLSRCTCPGEDHPGPKHDDDTFVGRAAPEIDVFEAQINEKTLIAQVSQSGQFAPFNYAYRWDNSTGLMIIEDTTVSQMNTFQGSVQQMATSIVTNTDPNCYELMTGCASIYGMEYRPGFDDGYITWIADDKHAWTLNGGAIGPDERVDIGRRAVPQEPMYILANLGMSRNFGPVDFEHLTFPAQMKLDYIRVYQDEDAINVGCDPEDFPTKAYINKYIEAYSNPNLTTWEDDYKQTWPKNRFIEGGC</sequence>
<evidence type="ECO:0000256" key="10">
    <source>
        <dbReference type="SAM" id="Phobius"/>
    </source>
</evidence>
<evidence type="ECO:0000256" key="9">
    <source>
        <dbReference type="SAM" id="MobiDB-lite"/>
    </source>
</evidence>
<evidence type="ECO:0000256" key="5">
    <source>
        <dbReference type="ARBA" id="ARBA00022989"/>
    </source>
</evidence>
<evidence type="ECO:0000256" key="6">
    <source>
        <dbReference type="ARBA" id="ARBA00023136"/>
    </source>
</evidence>
<dbReference type="InterPro" id="IPR005629">
    <property type="entry name" value="Skn1/Kre6/Sbg1"/>
</dbReference>
<dbReference type="SUPFAM" id="SSF49899">
    <property type="entry name" value="Concanavalin A-like lectins/glucanases"/>
    <property type="match status" value="1"/>
</dbReference>
<comment type="similarity">
    <text evidence="2">Belongs to the SKN1/KRE6 family.</text>
</comment>
<keyword evidence="6 10" id="KW-0472">Membrane</keyword>
<dbReference type="EMBL" id="KN880482">
    <property type="protein sequence ID" value="KIY69552.1"/>
    <property type="molecule type" value="Genomic_DNA"/>
</dbReference>
<keyword evidence="12" id="KW-0378">Hydrolase</keyword>
<gene>
    <name evidence="12" type="ORF">CYLTODRAFT_478701</name>
</gene>
<dbReference type="GO" id="GO:0015926">
    <property type="term" value="F:glucosidase activity"/>
    <property type="evidence" value="ECO:0007669"/>
    <property type="project" value="TreeGrafter"/>
</dbReference>
<accession>A0A0D7BGD8</accession>
<evidence type="ECO:0000256" key="2">
    <source>
        <dbReference type="ARBA" id="ARBA00010962"/>
    </source>
</evidence>
<evidence type="ECO:0000256" key="8">
    <source>
        <dbReference type="ARBA" id="ARBA00023316"/>
    </source>
</evidence>
<evidence type="ECO:0000259" key="11">
    <source>
        <dbReference type="PROSITE" id="PS51762"/>
    </source>
</evidence>